<feature type="region of interest" description="Disordered" evidence="1">
    <location>
        <begin position="730"/>
        <end position="758"/>
    </location>
</feature>
<evidence type="ECO:0000313" key="4">
    <source>
        <dbReference type="Proteomes" id="UP001196413"/>
    </source>
</evidence>
<dbReference type="CDD" id="cd13185">
    <property type="entry name" value="FERM_C_FRMD1_FRMD6"/>
    <property type="match status" value="1"/>
</dbReference>
<feature type="domain" description="FERM" evidence="2">
    <location>
        <begin position="349"/>
        <end position="645"/>
    </location>
</feature>
<dbReference type="Gene3D" id="2.30.29.30">
    <property type="entry name" value="Pleckstrin-homology domain (PH domain)/Phosphotyrosine-binding domain (PTB)"/>
    <property type="match status" value="1"/>
</dbReference>
<evidence type="ECO:0000259" key="2">
    <source>
        <dbReference type="PROSITE" id="PS50057"/>
    </source>
</evidence>
<feature type="region of interest" description="Disordered" evidence="1">
    <location>
        <begin position="855"/>
        <end position="899"/>
    </location>
</feature>
<dbReference type="SUPFAM" id="SSF47031">
    <property type="entry name" value="Second domain of FERM"/>
    <property type="match status" value="1"/>
</dbReference>
<dbReference type="AlphaFoldDB" id="A0AAD5MYD7"/>
<dbReference type="CDD" id="cd14473">
    <property type="entry name" value="FERM_B-lobe"/>
    <property type="match status" value="1"/>
</dbReference>
<name>A0AAD5MYD7_PARTN</name>
<dbReference type="SUPFAM" id="SSF50729">
    <property type="entry name" value="PH domain-like"/>
    <property type="match status" value="1"/>
</dbReference>
<dbReference type="InterPro" id="IPR047145">
    <property type="entry name" value="FRMD6-like"/>
</dbReference>
<dbReference type="InterPro" id="IPR035963">
    <property type="entry name" value="FERM_2"/>
</dbReference>
<dbReference type="PANTHER" id="PTHR13429">
    <property type="entry name" value="FERM DOMAIN (PROTEIN4.1-EZRIN-RADIXIN-MOESIN) FAMILY"/>
    <property type="match status" value="1"/>
</dbReference>
<dbReference type="PROSITE" id="PS50057">
    <property type="entry name" value="FERM_3"/>
    <property type="match status" value="1"/>
</dbReference>
<dbReference type="InterPro" id="IPR011993">
    <property type="entry name" value="PH-like_dom_sf"/>
</dbReference>
<feature type="compositionally biased region" description="Polar residues" evidence="1">
    <location>
        <begin position="734"/>
        <end position="745"/>
    </location>
</feature>
<dbReference type="InterPro" id="IPR041781">
    <property type="entry name" value="FRMD6-FERM_C"/>
</dbReference>
<dbReference type="EMBL" id="JAHQIW010005186">
    <property type="protein sequence ID" value="KAJ1365153.1"/>
    <property type="molecule type" value="Genomic_DNA"/>
</dbReference>
<keyword evidence="4" id="KW-1185">Reference proteome</keyword>
<comment type="caution">
    <text evidence="3">The sequence shown here is derived from an EMBL/GenBank/DDBJ whole genome shotgun (WGS) entry which is preliminary data.</text>
</comment>
<feature type="compositionally biased region" description="Polar residues" evidence="1">
    <location>
        <begin position="855"/>
        <end position="881"/>
    </location>
</feature>
<reference evidence="3" key="1">
    <citation type="submission" date="2021-06" db="EMBL/GenBank/DDBJ databases">
        <title>Parelaphostrongylus tenuis whole genome reference sequence.</title>
        <authorList>
            <person name="Garwood T.J."/>
            <person name="Larsen P.A."/>
            <person name="Fountain-Jones N.M."/>
            <person name="Garbe J.R."/>
            <person name="Macchietto M.G."/>
            <person name="Kania S.A."/>
            <person name="Gerhold R.W."/>
            <person name="Richards J.E."/>
            <person name="Wolf T.M."/>
        </authorList>
    </citation>
    <scope>NUCLEOTIDE SEQUENCE</scope>
    <source>
        <strain evidence="3">MNPRO001-30</strain>
        <tissue evidence="3">Meninges</tissue>
    </source>
</reference>
<dbReference type="InterPro" id="IPR000299">
    <property type="entry name" value="FERM_domain"/>
</dbReference>
<evidence type="ECO:0000256" key="1">
    <source>
        <dbReference type="SAM" id="MobiDB-lite"/>
    </source>
</evidence>
<dbReference type="Gene3D" id="1.20.80.10">
    <property type="match status" value="1"/>
</dbReference>
<dbReference type="Proteomes" id="UP001196413">
    <property type="component" value="Unassembled WGS sequence"/>
</dbReference>
<feature type="compositionally biased region" description="Polar residues" evidence="1">
    <location>
        <begin position="691"/>
        <end position="706"/>
    </location>
</feature>
<dbReference type="SMART" id="SM00295">
    <property type="entry name" value="B41"/>
    <property type="match status" value="1"/>
</dbReference>
<organism evidence="3 4">
    <name type="scientific">Parelaphostrongylus tenuis</name>
    <name type="common">Meningeal worm</name>
    <dbReference type="NCBI Taxonomy" id="148309"/>
    <lineage>
        <taxon>Eukaryota</taxon>
        <taxon>Metazoa</taxon>
        <taxon>Ecdysozoa</taxon>
        <taxon>Nematoda</taxon>
        <taxon>Chromadorea</taxon>
        <taxon>Rhabditida</taxon>
        <taxon>Rhabditina</taxon>
        <taxon>Rhabditomorpha</taxon>
        <taxon>Strongyloidea</taxon>
        <taxon>Metastrongylidae</taxon>
        <taxon>Parelaphostrongylus</taxon>
    </lineage>
</organism>
<protein>
    <recommendedName>
        <fullName evidence="2">FERM domain-containing protein</fullName>
    </recommendedName>
</protein>
<dbReference type="SMART" id="SM01196">
    <property type="entry name" value="FERM_C"/>
    <property type="match status" value="1"/>
</dbReference>
<dbReference type="GO" id="GO:0035332">
    <property type="term" value="P:positive regulation of hippo signaling"/>
    <property type="evidence" value="ECO:0007669"/>
    <property type="project" value="TreeGrafter"/>
</dbReference>
<dbReference type="InterPro" id="IPR019749">
    <property type="entry name" value="Band_41_domain"/>
</dbReference>
<dbReference type="Pfam" id="PF00373">
    <property type="entry name" value="FERM_M"/>
    <property type="match status" value="1"/>
</dbReference>
<dbReference type="InterPro" id="IPR014352">
    <property type="entry name" value="FERM/acyl-CoA-bd_prot_sf"/>
</dbReference>
<dbReference type="InterPro" id="IPR019748">
    <property type="entry name" value="FERM_central"/>
</dbReference>
<gene>
    <name evidence="3" type="ORF">KIN20_025382</name>
</gene>
<dbReference type="GO" id="GO:0098592">
    <property type="term" value="C:cytoplasmic side of apical plasma membrane"/>
    <property type="evidence" value="ECO:0007669"/>
    <property type="project" value="TreeGrafter"/>
</dbReference>
<sequence length="1198" mass="133675">MQGMIMCRGMPTTIRCLVFRTRTRANPIVHFFSLAFLRFNASFTSLLYQFSYSPCFPLQYTQCYRPEVSDELRCSSSGFLYAKLDKHPFCIHVPAAAAAAADVGFMVSHDDELRCKELSGRITKADELEILLRGSTFILMKRKRSERGLDEGLEEAETTSVWIGTIPSFSNILEYGLAQTVPLNKGAYKFPTFMVVRARILSGTNFEEALLHKNTMILQRDSYIVPALFGGQVSKQIENDMAEKLYSVKSLPEAENQQTMTFAGIGAKSFFSHALSVDCQVEVDSKLVGLSLDFRCQFRILSFSWMSMNVDLNELLRNPEIAMQGKPSSSNSGPAVVSPSIHSVRPGQMYVTVQTLTKENLVIVVNQKTKVHDVLWKCGEILEIAEDKLFGLAVRQPTEGIENRQVRAEAARFSQWHNRTTENRPLLVLYFRVRVYIDQVRLLTCPKALEHYYLQLKDNFFDQWASRHSVSEERCWEMAALALKVDKGDNPGGYFRAEQYFPIWVIDVRGLEYVRKYMPAATEDLKEMSRKDAMMKFAFEASRSPYALNCHLYGLRRHKMDTIDNAVLGINAKGIEMCDIGEDGERIPLRALPWNRVTRLSFDRKKLTIVGADGTKMCLYAQSENKARYLLELCRAVHQTLLVLSHQNGKVAPLPQLFHEKSVDRISTSSNATSAANADHDRDCDSLLHDSLSTSGDRAQGSVSSKQRVRIKLDSNLDLKIEKMELEHIRQERAASQSSKASDGSEQAERKLPSAESDVGEVHDMIIHPVVDLTNMRPASVDSASQTVETGTRGAPVDVNFNLKPSINPSDLIILEAYGLPYQGDSQYASSGGSRSDSMRHSNEVLPESMIQSYHNEQGGTQSEDTESTLRSSLPQQSSVSLHDLRPTGIKPPPEYVNGRADKDETVVVAPAVKWCAPDNRMQKLSASGQARSEPKIDSDLWGHPSVAVALLDSQVTANGGRLFMKKSANGVINRVHSMPAHYHVINGYHRSGTHDDTNLPCASALSNLSPAFGRGKTRDPPPYDRALDIQRNGNCQLNQHLHLQPSVVHSIAAGPLAAEAAGGQPAFPPASATQFATHDYFIDEEGLSTERLRDFPMMHRLLRESNSLLNHQRRPSSCIDLTSEYVNHLPSIASGNFNVPLHRGDYYPDSPVHNYAYMRAPNIVPTTYAWRPSAPATVMDLPPPPPYPAGRKAPMVM</sequence>
<dbReference type="PANTHER" id="PTHR13429:SF5">
    <property type="entry name" value="PROTEIN EXPANDED"/>
    <property type="match status" value="1"/>
</dbReference>
<dbReference type="Pfam" id="PF09380">
    <property type="entry name" value="FERM_C"/>
    <property type="match status" value="1"/>
</dbReference>
<evidence type="ECO:0000313" key="3">
    <source>
        <dbReference type="EMBL" id="KAJ1365153.1"/>
    </source>
</evidence>
<proteinExistence type="predicted"/>
<accession>A0AAD5MYD7</accession>
<dbReference type="InterPro" id="IPR018980">
    <property type="entry name" value="FERM_PH-like_C"/>
</dbReference>
<feature type="region of interest" description="Disordered" evidence="1">
    <location>
        <begin position="687"/>
        <end position="707"/>
    </location>
</feature>